<comment type="caution">
    <text evidence="2">The sequence shown here is derived from an EMBL/GenBank/DDBJ whole genome shotgun (WGS) entry which is preliminary data.</text>
</comment>
<accession>A0ABD5WA27</accession>
<organism evidence="2 3">
    <name type="scientific">Halobaculum lipolyticum</name>
    <dbReference type="NCBI Taxonomy" id="3032001"/>
    <lineage>
        <taxon>Archaea</taxon>
        <taxon>Methanobacteriati</taxon>
        <taxon>Methanobacteriota</taxon>
        <taxon>Stenosarchaea group</taxon>
        <taxon>Halobacteria</taxon>
        <taxon>Halobacteriales</taxon>
        <taxon>Haloferacaceae</taxon>
        <taxon>Halobaculum</taxon>
    </lineage>
</organism>
<dbReference type="GeneID" id="81126971"/>
<gene>
    <name evidence="2" type="ORF">ACFQL9_04185</name>
</gene>
<sequence>MDASPPVDFGSDPRLAGEYVRRVSSDTGTVTLVGVVHDHPASVYRVRRAVAELDPDVLALELPPIAVPLFERYATTDRSPPVFGGEMSAAIQAADTHRTVGIDGPTGGFLRRLGRALVRERPSARTVRTVVSDVVDATTHAVTCRAAATVAARTAVRLEVDEPTPHDVDPADSPATQARDERTQVRRSNSFMRAFRTASRRRASRLEDAAREAEMAARLGRLREAGDTVAVVGIDHLDAVADRLGTDGHARSPDDGDTRRSGRTDGHDGSGSEPSS</sequence>
<name>A0ABD5WA27_9EURY</name>
<dbReference type="Proteomes" id="UP001596461">
    <property type="component" value="Unassembled WGS sequence"/>
</dbReference>
<proteinExistence type="predicted"/>
<feature type="compositionally biased region" description="Basic and acidic residues" evidence="1">
    <location>
        <begin position="241"/>
        <end position="270"/>
    </location>
</feature>
<feature type="region of interest" description="Disordered" evidence="1">
    <location>
        <begin position="241"/>
        <end position="276"/>
    </location>
</feature>
<feature type="region of interest" description="Disordered" evidence="1">
    <location>
        <begin position="161"/>
        <end position="184"/>
    </location>
</feature>
<dbReference type="EMBL" id="JBHTAH010000002">
    <property type="protein sequence ID" value="MFC7068832.1"/>
    <property type="molecule type" value="Genomic_DNA"/>
</dbReference>
<evidence type="ECO:0000256" key="1">
    <source>
        <dbReference type="SAM" id="MobiDB-lite"/>
    </source>
</evidence>
<reference evidence="2 3" key="1">
    <citation type="journal article" date="2019" name="Int. J. Syst. Evol. Microbiol.">
        <title>The Global Catalogue of Microorganisms (GCM) 10K type strain sequencing project: providing services to taxonomists for standard genome sequencing and annotation.</title>
        <authorList>
            <consortium name="The Broad Institute Genomics Platform"/>
            <consortium name="The Broad Institute Genome Sequencing Center for Infectious Disease"/>
            <person name="Wu L."/>
            <person name="Ma J."/>
        </authorList>
    </citation>
    <scope>NUCLEOTIDE SEQUENCE [LARGE SCALE GENOMIC DNA]</scope>
    <source>
        <strain evidence="2 3">DT31</strain>
    </source>
</reference>
<dbReference type="RefSeq" id="WP_284033351.1">
    <property type="nucleotide sequence ID" value="NZ_CP126155.1"/>
</dbReference>
<evidence type="ECO:0000313" key="2">
    <source>
        <dbReference type="EMBL" id="MFC7068832.1"/>
    </source>
</evidence>
<protein>
    <submittedName>
        <fullName evidence="2">Uncharacterized protein</fullName>
    </submittedName>
</protein>
<dbReference type="AlphaFoldDB" id="A0ABD5WA27"/>
<keyword evidence="3" id="KW-1185">Reference proteome</keyword>
<evidence type="ECO:0000313" key="3">
    <source>
        <dbReference type="Proteomes" id="UP001596461"/>
    </source>
</evidence>